<name>A0A166H8T1_9AGAM</name>
<dbReference type="Proteomes" id="UP000076532">
    <property type="component" value="Unassembled WGS sequence"/>
</dbReference>
<proteinExistence type="predicted"/>
<evidence type="ECO:0000256" key="1">
    <source>
        <dbReference type="SAM" id="MobiDB-lite"/>
    </source>
</evidence>
<accession>A0A166H8T1</accession>
<organism evidence="2 3">
    <name type="scientific">Athelia psychrophila</name>
    <dbReference type="NCBI Taxonomy" id="1759441"/>
    <lineage>
        <taxon>Eukaryota</taxon>
        <taxon>Fungi</taxon>
        <taxon>Dikarya</taxon>
        <taxon>Basidiomycota</taxon>
        <taxon>Agaricomycotina</taxon>
        <taxon>Agaricomycetes</taxon>
        <taxon>Agaricomycetidae</taxon>
        <taxon>Atheliales</taxon>
        <taxon>Atheliaceae</taxon>
        <taxon>Athelia</taxon>
    </lineage>
</organism>
<sequence length="341" mass="35144">MEHYPDIAVWKNTSDEWKAKGWALFDHNTKEITLDKSPVGDGTLRAIVWAKWLELGVQSASLNVGDISLANILQARHPKWQSLTHARECTLVCQNNGFIQTSKTLTLIFGLTHRGSNEVASDLGVVGARQHVGSGDAGNTGTGTGGVSLKLRQSIGTGNTNTNNLRARIGCGNTGDGADTRRDCVGDVNAMSTRQSAGSGDAGNTGTGTGGISLKLRQSVGSGNTGNTGTGTAAGPIARRQSVNTGDTGNTINGRQNIGSGDAGNTGTGTAAGPIVRRQSVGTGNTGNTNTNNLRAEVGCGDTGNGVNGITTRADCVGGVNARDDAQFWFVPPTPYYFASP</sequence>
<reference evidence="2 3" key="1">
    <citation type="journal article" date="2016" name="Mol. Biol. Evol.">
        <title>Comparative Genomics of Early-Diverging Mushroom-Forming Fungi Provides Insights into the Origins of Lignocellulose Decay Capabilities.</title>
        <authorList>
            <person name="Nagy L.G."/>
            <person name="Riley R."/>
            <person name="Tritt A."/>
            <person name="Adam C."/>
            <person name="Daum C."/>
            <person name="Floudas D."/>
            <person name="Sun H."/>
            <person name="Yadav J.S."/>
            <person name="Pangilinan J."/>
            <person name="Larsson K.H."/>
            <person name="Matsuura K."/>
            <person name="Barry K."/>
            <person name="Labutti K."/>
            <person name="Kuo R."/>
            <person name="Ohm R.A."/>
            <person name="Bhattacharya S.S."/>
            <person name="Shirouzu T."/>
            <person name="Yoshinaga Y."/>
            <person name="Martin F.M."/>
            <person name="Grigoriev I.V."/>
            <person name="Hibbett D.S."/>
        </authorList>
    </citation>
    <scope>NUCLEOTIDE SEQUENCE [LARGE SCALE GENOMIC DNA]</scope>
    <source>
        <strain evidence="2 3">CBS 109695</strain>
    </source>
</reference>
<dbReference type="EMBL" id="KV417571">
    <property type="protein sequence ID" value="KZP18597.1"/>
    <property type="molecule type" value="Genomic_DNA"/>
</dbReference>
<evidence type="ECO:0000313" key="2">
    <source>
        <dbReference type="EMBL" id="KZP18597.1"/>
    </source>
</evidence>
<feature type="region of interest" description="Disordered" evidence="1">
    <location>
        <begin position="240"/>
        <end position="271"/>
    </location>
</feature>
<feature type="compositionally biased region" description="Polar residues" evidence="1">
    <location>
        <begin position="241"/>
        <end position="258"/>
    </location>
</feature>
<dbReference type="AlphaFoldDB" id="A0A166H8T1"/>
<dbReference type="OrthoDB" id="2898509at2759"/>
<gene>
    <name evidence="2" type="ORF">FIBSPDRAFT_956182</name>
</gene>
<evidence type="ECO:0000313" key="3">
    <source>
        <dbReference type="Proteomes" id="UP000076532"/>
    </source>
</evidence>
<keyword evidence="3" id="KW-1185">Reference proteome</keyword>
<protein>
    <submittedName>
        <fullName evidence="2">Uncharacterized protein</fullName>
    </submittedName>
</protein>